<dbReference type="PANTHER" id="PTHR43213">
    <property type="entry name" value="BIFUNCTIONAL DTTP/UTP PYROPHOSPHATASE/METHYLTRANSFERASE PROTEIN-RELATED"/>
    <property type="match status" value="1"/>
</dbReference>
<feature type="site" description="Important for substrate specificity" evidence="6">
    <location>
        <position position="69"/>
    </location>
</feature>
<keyword evidence="8" id="KW-1185">Reference proteome</keyword>
<dbReference type="HAMAP" id="MF_00528">
    <property type="entry name" value="Maf"/>
    <property type="match status" value="1"/>
</dbReference>
<keyword evidence="3 6" id="KW-0963">Cytoplasm</keyword>
<dbReference type="RefSeq" id="WP_008515483.1">
    <property type="nucleotide sequence ID" value="NZ_ACJM01000004.1"/>
</dbReference>
<dbReference type="OrthoDB" id="9807767at2"/>
<comment type="caution">
    <text evidence="6">Lacks conserved residue(s) required for the propagation of feature annotation.</text>
</comment>
<dbReference type="Pfam" id="PF02545">
    <property type="entry name" value="Maf"/>
    <property type="match status" value="1"/>
</dbReference>
<evidence type="ECO:0000256" key="2">
    <source>
        <dbReference type="ARBA" id="ARBA00004496"/>
    </source>
</evidence>
<evidence type="ECO:0000256" key="5">
    <source>
        <dbReference type="ARBA" id="ARBA00023080"/>
    </source>
</evidence>
<dbReference type="PANTHER" id="PTHR43213:SF5">
    <property type="entry name" value="BIFUNCTIONAL DTTP_UTP PYROPHOSPHATASE_METHYLTRANSFERASE PROTEIN-RELATED"/>
    <property type="match status" value="1"/>
</dbReference>
<dbReference type="GO" id="GO:0009117">
    <property type="term" value="P:nucleotide metabolic process"/>
    <property type="evidence" value="ECO:0007669"/>
    <property type="project" value="UniProtKB-KW"/>
</dbReference>
<sequence length="193" mass="21026">MTKLILASASPRRAQLLQQIGLKFAVKVSGVDENENEKDPARLAKRLALNKANAVAMQLTQGIIIAADTVVCIDGKLLGKPKDSMEAKEMLRSLSGRTHHVLTGVAVIDSENHRTLDHVETTAVKMRHLREEEIDGYVQSGEPFDKAGGYGIQGKAAIFVEKLDGCYFNVVGLPLSALCLMLEEMGVQIWGRS</sequence>
<evidence type="ECO:0000313" key="7">
    <source>
        <dbReference type="EMBL" id="EEG78148.1"/>
    </source>
</evidence>
<dbReference type="CDD" id="cd00555">
    <property type="entry name" value="Maf"/>
    <property type="match status" value="1"/>
</dbReference>
<comment type="function">
    <text evidence="6">Nucleoside triphosphate pyrophosphatase that hydrolyzes dTTP and UTP. May have a dual role in cell division arrest and in preventing the incorporation of modified nucleotides into cellular nucleic acids.</text>
</comment>
<comment type="catalytic activity">
    <reaction evidence="6">
        <text>dTTP + H2O = dTMP + diphosphate + H(+)</text>
        <dbReference type="Rhea" id="RHEA:28534"/>
        <dbReference type="ChEBI" id="CHEBI:15377"/>
        <dbReference type="ChEBI" id="CHEBI:15378"/>
        <dbReference type="ChEBI" id="CHEBI:33019"/>
        <dbReference type="ChEBI" id="CHEBI:37568"/>
        <dbReference type="ChEBI" id="CHEBI:63528"/>
        <dbReference type="EC" id="3.6.1.9"/>
    </reaction>
</comment>
<reference evidence="7 8" key="1">
    <citation type="submission" date="2009-02" db="EMBL/GenBank/DDBJ databases">
        <title>Sequencing of the draft genome and assembly of Dethiobacter alkaliphilus AHT 1.</title>
        <authorList>
            <consortium name="US DOE Joint Genome Institute (JGI-PGF)"/>
            <person name="Lucas S."/>
            <person name="Copeland A."/>
            <person name="Lapidus A."/>
            <person name="Glavina del Rio T."/>
            <person name="Dalin E."/>
            <person name="Tice H."/>
            <person name="Bruce D."/>
            <person name="Goodwin L."/>
            <person name="Pitluck S."/>
            <person name="Larimer F."/>
            <person name="Land M.L."/>
            <person name="Hauser L."/>
            <person name="Muyzer G."/>
        </authorList>
    </citation>
    <scope>NUCLEOTIDE SEQUENCE [LARGE SCALE GENOMIC DNA]</scope>
    <source>
        <strain evidence="7 8">AHT 1</strain>
    </source>
</reference>
<evidence type="ECO:0000256" key="1">
    <source>
        <dbReference type="ARBA" id="ARBA00001968"/>
    </source>
</evidence>
<protein>
    <recommendedName>
        <fullName evidence="6">dTTP/UTP pyrophosphatase</fullName>
        <shortName evidence="6">dTTPase/UTPase</shortName>
        <ecNumber evidence="6">3.6.1.9</ecNumber>
    </recommendedName>
    <alternativeName>
        <fullName evidence="6">Nucleoside triphosphate pyrophosphatase</fullName>
    </alternativeName>
    <alternativeName>
        <fullName evidence="6">Nucleotide pyrophosphatase</fullName>
        <shortName evidence="6">Nucleotide PPase</shortName>
    </alternativeName>
</protein>
<dbReference type="AlphaFoldDB" id="C0GEW6"/>
<dbReference type="GO" id="GO:0036221">
    <property type="term" value="F:UTP diphosphatase activity"/>
    <property type="evidence" value="ECO:0007669"/>
    <property type="project" value="RHEA"/>
</dbReference>
<proteinExistence type="inferred from homology"/>
<comment type="catalytic activity">
    <reaction evidence="6">
        <text>UTP + H2O = UMP + diphosphate + H(+)</text>
        <dbReference type="Rhea" id="RHEA:29395"/>
        <dbReference type="ChEBI" id="CHEBI:15377"/>
        <dbReference type="ChEBI" id="CHEBI:15378"/>
        <dbReference type="ChEBI" id="CHEBI:33019"/>
        <dbReference type="ChEBI" id="CHEBI:46398"/>
        <dbReference type="ChEBI" id="CHEBI:57865"/>
        <dbReference type="EC" id="3.6.1.9"/>
    </reaction>
</comment>
<comment type="similarity">
    <text evidence="6">Belongs to the Maf family. YhdE subfamily.</text>
</comment>
<dbReference type="Gene3D" id="3.90.950.10">
    <property type="match status" value="1"/>
</dbReference>
<dbReference type="InterPro" id="IPR029001">
    <property type="entry name" value="ITPase-like_fam"/>
</dbReference>
<comment type="caution">
    <text evidence="7">The sequence shown here is derived from an EMBL/GenBank/DDBJ whole genome shotgun (WGS) entry which is preliminary data.</text>
</comment>
<gene>
    <name evidence="7" type="ORF">DealDRAFT_1025</name>
</gene>
<feature type="active site" description="Proton acceptor" evidence="6">
    <location>
        <position position="68"/>
    </location>
</feature>
<evidence type="ECO:0000256" key="3">
    <source>
        <dbReference type="ARBA" id="ARBA00022490"/>
    </source>
</evidence>
<feature type="site" description="Important for substrate specificity" evidence="6">
    <location>
        <position position="12"/>
    </location>
</feature>
<name>C0GEW6_DETAL</name>
<dbReference type="PIRSF" id="PIRSF006305">
    <property type="entry name" value="Maf"/>
    <property type="match status" value="1"/>
</dbReference>
<comment type="subcellular location">
    <subcellularLocation>
        <location evidence="2 6">Cytoplasm</location>
    </subcellularLocation>
</comment>
<dbReference type="NCBIfam" id="TIGR00172">
    <property type="entry name" value="maf"/>
    <property type="match status" value="1"/>
</dbReference>
<accession>C0GEW6</accession>
<keyword evidence="5 6" id="KW-0546">Nucleotide metabolism</keyword>
<dbReference type="STRING" id="555088.DealDRAFT_1025"/>
<dbReference type="GO" id="GO:0005737">
    <property type="term" value="C:cytoplasm"/>
    <property type="evidence" value="ECO:0007669"/>
    <property type="project" value="UniProtKB-SubCell"/>
</dbReference>
<comment type="cofactor">
    <cofactor evidence="1 6">
        <name>a divalent metal cation</name>
        <dbReference type="ChEBI" id="CHEBI:60240"/>
    </cofactor>
</comment>
<dbReference type="EC" id="3.6.1.9" evidence="6"/>
<dbReference type="EMBL" id="ACJM01000004">
    <property type="protein sequence ID" value="EEG78148.1"/>
    <property type="molecule type" value="Genomic_DNA"/>
</dbReference>
<evidence type="ECO:0000313" key="8">
    <source>
        <dbReference type="Proteomes" id="UP000006443"/>
    </source>
</evidence>
<feature type="site" description="Important for substrate specificity" evidence="6">
    <location>
        <position position="153"/>
    </location>
</feature>
<dbReference type="Proteomes" id="UP000006443">
    <property type="component" value="Unassembled WGS sequence"/>
</dbReference>
<keyword evidence="4 6" id="KW-0378">Hydrolase</keyword>
<dbReference type="GO" id="GO:0036218">
    <property type="term" value="F:dTTP diphosphatase activity"/>
    <property type="evidence" value="ECO:0007669"/>
    <property type="project" value="RHEA"/>
</dbReference>
<dbReference type="FunFam" id="3.90.950.10:FF:000005">
    <property type="entry name" value="7-methyl-GTP pyrophosphatase"/>
    <property type="match status" value="1"/>
</dbReference>
<dbReference type="InterPro" id="IPR003697">
    <property type="entry name" value="Maf-like"/>
</dbReference>
<organism evidence="7 8">
    <name type="scientific">Dethiobacter alkaliphilus AHT 1</name>
    <dbReference type="NCBI Taxonomy" id="555088"/>
    <lineage>
        <taxon>Bacteria</taxon>
        <taxon>Bacillati</taxon>
        <taxon>Bacillota</taxon>
        <taxon>Dethiobacteria</taxon>
        <taxon>Dethiobacterales</taxon>
        <taxon>Dethiobacteraceae</taxon>
        <taxon>Dethiobacter</taxon>
    </lineage>
</organism>
<dbReference type="eggNOG" id="COG0424">
    <property type="taxonomic scope" value="Bacteria"/>
</dbReference>
<evidence type="ECO:0000256" key="4">
    <source>
        <dbReference type="ARBA" id="ARBA00022801"/>
    </source>
</evidence>
<dbReference type="SUPFAM" id="SSF52972">
    <property type="entry name" value="ITPase-like"/>
    <property type="match status" value="1"/>
</dbReference>
<evidence type="ECO:0000256" key="6">
    <source>
        <dbReference type="HAMAP-Rule" id="MF_00528"/>
    </source>
</evidence>